<dbReference type="Proteomes" id="UP000183210">
    <property type="component" value="Unassembled WGS sequence"/>
</dbReference>
<dbReference type="InterPro" id="IPR035909">
    <property type="entry name" value="CheB_C"/>
</dbReference>
<dbReference type="GO" id="GO:0006935">
    <property type="term" value="P:chemotaxis"/>
    <property type="evidence" value="ECO:0007669"/>
    <property type="project" value="InterPro"/>
</dbReference>
<gene>
    <name evidence="6" type="ORF">SAMN05216409_10754</name>
</gene>
<feature type="domain" description="CheB-type methylesterase" evidence="5">
    <location>
        <begin position="1"/>
        <end position="158"/>
    </location>
</feature>
<protein>
    <recommendedName>
        <fullName evidence="2">protein-glutamate methylesterase</fullName>
        <ecNumber evidence="2">3.1.1.61</ecNumber>
    </recommendedName>
</protein>
<dbReference type="Pfam" id="PF01339">
    <property type="entry name" value="CheB_methylest"/>
    <property type="match status" value="1"/>
</dbReference>
<dbReference type="EMBL" id="FOEV01000007">
    <property type="protein sequence ID" value="SEQ62068.1"/>
    <property type="molecule type" value="Genomic_DNA"/>
</dbReference>
<dbReference type="InterPro" id="IPR000673">
    <property type="entry name" value="Sig_transdc_resp-reg_Me-estase"/>
</dbReference>
<evidence type="ECO:0000256" key="4">
    <source>
        <dbReference type="PROSITE-ProRule" id="PRU00050"/>
    </source>
</evidence>
<dbReference type="AlphaFoldDB" id="A0A9X8QJQ8"/>
<dbReference type="PANTHER" id="PTHR42872:SF6">
    <property type="entry name" value="PROTEIN-GLUTAMATE METHYLESTERASE_PROTEIN-GLUTAMINE GLUTAMINASE"/>
    <property type="match status" value="1"/>
</dbReference>
<name>A0A9X8QJQ8_9PSED</name>
<dbReference type="Gene3D" id="3.40.50.180">
    <property type="entry name" value="Methylesterase CheB, C-terminal domain"/>
    <property type="match status" value="1"/>
</dbReference>
<dbReference type="GeneID" id="300267403"/>
<evidence type="ECO:0000256" key="1">
    <source>
        <dbReference type="ARBA" id="ARBA00022801"/>
    </source>
</evidence>
<sequence>MSSINNIVVITSPLPGLRALCQLASTFPSRLETCVVVMLRVATDSPVEALVTLMGRYTFLPVKVCTPGELLVAGCVYLTPPGYQVTIEPKGMIRLKRLDSARHEHASADELFTSAAKVFGPCTIGAVLSASGRDGVEGLRAIKGAGGICIVEDQRQAISSTTAIHELSACNPNYCVPVKEMGLLLAQLTTQH</sequence>
<reference evidence="6 7" key="1">
    <citation type="submission" date="2016-10" db="EMBL/GenBank/DDBJ databases">
        <authorList>
            <person name="Varghese N."/>
            <person name="Submissions S."/>
        </authorList>
    </citation>
    <scope>NUCLEOTIDE SEQUENCE [LARGE SCALE GENOMIC DNA]</scope>
    <source>
        <strain evidence="6 7">LMG 21974</strain>
    </source>
</reference>
<dbReference type="PANTHER" id="PTHR42872">
    <property type="entry name" value="PROTEIN-GLUTAMATE METHYLESTERASE/PROTEIN-GLUTAMINE GLUTAMINASE"/>
    <property type="match status" value="1"/>
</dbReference>
<dbReference type="EC" id="3.1.1.61" evidence="2"/>
<proteinExistence type="predicted"/>
<evidence type="ECO:0000313" key="7">
    <source>
        <dbReference type="Proteomes" id="UP000183210"/>
    </source>
</evidence>
<dbReference type="GO" id="GO:0000156">
    <property type="term" value="F:phosphorelay response regulator activity"/>
    <property type="evidence" value="ECO:0007669"/>
    <property type="project" value="InterPro"/>
</dbReference>
<evidence type="ECO:0000313" key="6">
    <source>
        <dbReference type="EMBL" id="SEQ62068.1"/>
    </source>
</evidence>
<evidence type="ECO:0000256" key="2">
    <source>
        <dbReference type="ARBA" id="ARBA00039140"/>
    </source>
</evidence>
<evidence type="ECO:0000259" key="5">
    <source>
        <dbReference type="PROSITE" id="PS50122"/>
    </source>
</evidence>
<dbReference type="GO" id="GO:0008984">
    <property type="term" value="F:protein-glutamate methylesterase activity"/>
    <property type="evidence" value="ECO:0007669"/>
    <property type="project" value="UniProtKB-EC"/>
</dbReference>
<dbReference type="RefSeq" id="WP_074825690.1">
    <property type="nucleotide sequence ID" value="NZ_FOEV01000007.1"/>
</dbReference>
<keyword evidence="1" id="KW-0378">Hydrolase</keyword>
<dbReference type="GO" id="GO:0005737">
    <property type="term" value="C:cytoplasm"/>
    <property type="evidence" value="ECO:0007669"/>
    <property type="project" value="InterPro"/>
</dbReference>
<comment type="caution">
    <text evidence="4">Lacks conserved residue(s) required for the propagation of feature annotation.</text>
</comment>
<accession>A0A9X8QJQ8</accession>
<dbReference type="SUPFAM" id="SSF52738">
    <property type="entry name" value="Methylesterase CheB, C-terminal domain"/>
    <property type="match status" value="1"/>
</dbReference>
<organism evidence="6 7">
    <name type="scientific">Pseudomonas lutea</name>
    <dbReference type="NCBI Taxonomy" id="243924"/>
    <lineage>
        <taxon>Bacteria</taxon>
        <taxon>Pseudomonadati</taxon>
        <taxon>Pseudomonadota</taxon>
        <taxon>Gammaproteobacteria</taxon>
        <taxon>Pseudomonadales</taxon>
        <taxon>Pseudomonadaceae</taxon>
        <taxon>Pseudomonas</taxon>
    </lineage>
</organism>
<evidence type="ECO:0000256" key="3">
    <source>
        <dbReference type="ARBA" id="ARBA00048267"/>
    </source>
</evidence>
<comment type="catalytic activity">
    <reaction evidence="3">
        <text>[protein]-L-glutamate 5-O-methyl ester + H2O = L-glutamyl-[protein] + methanol + H(+)</text>
        <dbReference type="Rhea" id="RHEA:23236"/>
        <dbReference type="Rhea" id="RHEA-COMP:10208"/>
        <dbReference type="Rhea" id="RHEA-COMP:10311"/>
        <dbReference type="ChEBI" id="CHEBI:15377"/>
        <dbReference type="ChEBI" id="CHEBI:15378"/>
        <dbReference type="ChEBI" id="CHEBI:17790"/>
        <dbReference type="ChEBI" id="CHEBI:29973"/>
        <dbReference type="ChEBI" id="CHEBI:82795"/>
        <dbReference type="EC" id="3.1.1.61"/>
    </reaction>
</comment>
<dbReference type="PROSITE" id="PS50122">
    <property type="entry name" value="CHEB"/>
    <property type="match status" value="1"/>
</dbReference>
<comment type="caution">
    <text evidence="6">The sequence shown here is derived from an EMBL/GenBank/DDBJ whole genome shotgun (WGS) entry which is preliminary data.</text>
</comment>